<proteinExistence type="predicted"/>
<reference evidence="2" key="1">
    <citation type="submission" date="2015-12" db="EMBL/GenBank/DDBJ databases">
        <authorList>
            <person name="Lima A."/>
            <person name="Farahani Zayas N."/>
            <person name="Castro Da Silva M.A."/>
            <person name="Cabral A."/>
            <person name="Pessatti M.L."/>
        </authorList>
    </citation>
    <scope>NUCLEOTIDE SEQUENCE [LARGE SCALE GENOMIC DNA]</scope>
    <source>
        <strain evidence="2">LAMA 842</strain>
    </source>
</reference>
<evidence type="ECO:0000313" key="1">
    <source>
        <dbReference type="EMBL" id="KXO06426.1"/>
    </source>
</evidence>
<evidence type="ECO:0000313" key="2">
    <source>
        <dbReference type="Proteomes" id="UP000070282"/>
    </source>
</evidence>
<dbReference type="Proteomes" id="UP000070282">
    <property type="component" value="Unassembled WGS sequence"/>
</dbReference>
<sequence>MKVGLANLFSFRPHVEHLEFLAQLLEAEGHEVVFLTCDAALDSCYIRELRGRSSLRECAQCMIGGVRSYRSQGITSIRRDPPAVDLARFEPLALSSSATLTRTESESEWEEPTVRQIRERLSLPIAQVYESARTWIIDEGIEGVICFNGRMDLPRAVTFACEELGVPYITHERTWFGDGVQLIPNGNCLSLAALGELVREFDDKPLTSAQAAYAGKLIGERFLQRNSLEWRLYNKNPVPAPWPLNSSGKRVLVLPSSKNEFAGHDEWRTPWVDNTQALDDFFEVFNIDVGQVVLRCHPNWAENIGSVTGNRSLKLYAQWAAERGVYCIPSEEKASTYDLIQQADIVVLNGGSSSVEAGACGKQVVCLGPSTYQEAGFVHVFRSREELLSSCRALDLDPEMVRRKTLRFLYVRSHRFPQFVPYVKAVETTKYQYFKGASAEVLINMFKEGRIRADDPEVAESESSEDEVIRALENADWGRLADYPVPARLGVPIKINRRLGFRWVDGLRAKFQRGDRAG</sequence>
<dbReference type="AlphaFoldDB" id="A0A137S1V5"/>
<name>A0A137S1V5_9GAMM</name>
<protein>
    <recommendedName>
        <fullName evidence="3">Capsule biosynthesis protein</fullName>
    </recommendedName>
</protein>
<dbReference type="SUPFAM" id="SSF53756">
    <property type="entry name" value="UDP-Glycosyltransferase/glycogen phosphorylase"/>
    <property type="match status" value="1"/>
</dbReference>
<keyword evidence="2" id="KW-1185">Reference proteome</keyword>
<evidence type="ECO:0008006" key="3">
    <source>
        <dbReference type="Google" id="ProtNLM"/>
    </source>
</evidence>
<accession>A0A137S1V5</accession>
<gene>
    <name evidence="1" type="ORF">J122_3960</name>
</gene>
<comment type="caution">
    <text evidence="1">The sequence shown here is derived from an EMBL/GenBank/DDBJ whole genome shotgun (WGS) entry which is preliminary data.</text>
</comment>
<dbReference type="EMBL" id="LOCO01000035">
    <property type="protein sequence ID" value="KXO06426.1"/>
    <property type="molecule type" value="Genomic_DNA"/>
</dbReference>
<organism evidence="1 2">
    <name type="scientific">Marinobacter excellens LAMA 842</name>
    <dbReference type="NCBI Taxonomy" id="1306954"/>
    <lineage>
        <taxon>Bacteria</taxon>
        <taxon>Pseudomonadati</taxon>
        <taxon>Pseudomonadota</taxon>
        <taxon>Gammaproteobacteria</taxon>
        <taxon>Pseudomonadales</taxon>
        <taxon>Marinobacteraceae</taxon>
        <taxon>Marinobacter</taxon>
    </lineage>
</organism>
<dbReference type="PATRIC" id="fig|1306954.6.peg.2796"/>